<dbReference type="EMBL" id="BAHC01000187">
    <property type="protein sequence ID" value="GAB92707.1"/>
    <property type="molecule type" value="Genomic_DNA"/>
</dbReference>
<reference evidence="2 3" key="1">
    <citation type="submission" date="2012-08" db="EMBL/GenBank/DDBJ databases">
        <title>Whole genome shotgun sequence of Gordonia rhizosphera NBRC 16068.</title>
        <authorList>
            <person name="Takarada H."/>
            <person name="Isaki S."/>
            <person name="Hosoyama A."/>
            <person name="Tsuchikane K."/>
            <person name="Katsumata H."/>
            <person name="Baba S."/>
            <person name="Ohji S."/>
            <person name="Yamazaki S."/>
            <person name="Fujita N."/>
        </authorList>
    </citation>
    <scope>NUCLEOTIDE SEQUENCE [LARGE SCALE GENOMIC DNA]</scope>
    <source>
        <strain evidence="2 3">NBRC 16068</strain>
    </source>
</reference>
<dbReference type="Gene3D" id="3.40.50.1820">
    <property type="entry name" value="alpha/beta hydrolase"/>
    <property type="match status" value="1"/>
</dbReference>
<accession>K6WKM7</accession>
<comment type="caution">
    <text evidence="2">The sequence shown here is derived from an EMBL/GenBank/DDBJ whole genome shotgun (WGS) entry which is preliminary data.</text>
</comment>
<dbReference type="GO" id="GO:0016787">
    <property type="term" value="F:hydrolase activity"/>
    <property type="evidence" value="ECO:0007669"/>
    <property type="project" value="InterPro"/>
</dbReference>
<evidence type="ECO:0000313" key="2">
    <source>
        <dbReference type="EMBL" id="GAB92707.1"/>
    </source>
</evidence>
<dbReference type="eggNOG" id="COG0657">
    <property type="taxonomic scope" value="Bacteria"/>
</dbReference>
<dbReference type="Pfam" id="PF07859">
    <property type="entry name" value="Abhydrolase_3"/>
    <property type="match status" value="1"/>
</dbReference>
<dbReference type="SUPFAM" id="SSF53474">
    <property type="entry name" value="alpha/beta-Hydrolases"/>
    <property type="match status" value="1"/>
</dbReference>
<protein>
    <submittedName>
        <fullName evidence="2">Putative esterase</fullName>
    </submittedName>
</protein>
<evidence type="ECO:0000313" key="3">
    <source>
        <dbReference type="Proteomes" id="UP000008363"/>
    </source>
</evidence>
<feature type="domain" description="Alpha/beta hydrolase fold-3" evidence="1">
    <location>
        <begin position="1"/>
        <end position="74"/>
    </location>
</feature>
<dbReference type="Proteomes" id="UP000008363">
    <property type="component" value="Unassembled WGS sequence"/>
</dbReference>
<name>K6WKM7_9ACTN</name>
<dbReference type="AlphaFoldDB" id="K6WKM7"/>
<organism evidence="2 3">
    <name type="scientific">Gordonia rhizosphera NBRC 16068</name>
    <dbReference type="NCBI Taxonomy" id="1108045"/>
    <lineage>
        <taxon>Bacteria</taxon>
        <taxon>Bacillati</taxon>
        <taxon>Actinomycetota</taxon>
        <taxon>Actinomycetes</taxon>
        <taxon>Mycobacteriales</taxon>
        <taxon>Gordoniaceae</taxon>
        <taxon>Gordonia</taxon>
    </lineage>
</organism>
<dbReference type="InterPro" id="IPR029058">
    <property type="entry name" value="AB_hydrolase_fold"/>
</dbReference>
<evidence type="ECO:0000259" key="1">
    <source>
        <dbReference type="Pfam" id="PF07859"/>
    </source>
</evidence>
<sequence>MDFFWENYLSDPGAALSSTAVPSRAETLSGLPPTLIITTENEVPRDEAEEYGRRLHEAGVDARVIRFPGLLHGVFWMSGAVPRSSELREAVAGFIANMVSTAPAT</sequence>
<keyword evidence="3" id="KW-1185">Reference proteome</keyword>
<proteinExistence type="predicted"/>
<gene>
    <name evidence="2" type="ORF">GORHZ_187_00160</name>
</gene>
<dbReference type="InterPro" id="IPR013094">
    <property type="entry name" value="AB_hydrolase_3"/>
</dbReference>
<dbReference type="STRING" id="1108045.GORHZ_187_00160"/>